<evidence type="ECO:0000313" key="2">
    <source>
        <dbReference type="Proteomes" id="UP000231564"/>
    </source>
</evidence>
<dbReference type="Proteomes" id="UP000231564">
    <property type="component" value="Chromosome MARIT"/>
</dbReference>
<dbReference type="EMBL" id="LT634361">
    <property type="protein sequence ID" value="SFZ85017.1"/>
    <property type="molecule type" value="Genomic_DNA"/>
</dbReference>
<name>A0A2H1ED98_9FLAO</name>
<dbReference type="KEGG" id="tmar:MARIT_3015"/>
<sequence>MKTMLYIVLVVSTICSCNSQHKKKRYKMMESFDIEVFDKNKNAMNEYIYQLNDDTVVKQQELSECYYSFLKEKKNLFEYVYEYRKDGVLKSSFRSFPNDFIAGILREYDEKGILVKEEDLEKPFVYSWEDIQNYLFNHKVENIQEQVVRISRWSDEEATTWTLDFYGEYDDVKGRFVVLLNGITGEELEVKMFKGKGVVGKTGTKAVYDILYKK</sequence>
<evidence type="ECO:0000313" key="1">
    <source>
        <dbReference type="EMBL" id="SFZ85017.1"/>
    </source>
</evidence>
<dbReference type="RefSeq" id="WP_157926300.1">
    <property type="nucleotide sequence ID" value="NZ_CP138495.1"/>
</dbReference>
<gene>
    <name evidence="1" type="ORF">MARIT_3015</name>
</gene>
<proteinExistence type="predicted"/>
<dbReference type="PROSITE" id="PS51257">
    <property type="entry name" value="PROKAR_LIPOPROTEIN"/>
    <property type="match status" value="1"/>
</dbReference>
<keyword evidence="2" id="KW-1185">Reference proteome</keyword>
<reference evidence="1 2" key="1">
    <citation type="submission" date="2016-11" db="EMBL/GenBank/DDBJ databases">
        <authorList>
            <person name="Jaros S."/>
            <person name="Januszkiewicz K."/>
            <person name="Wedrychowicz H."/>
        </authorList>
    </citation>
    <scope>NUCLEOTIDE SEQUENCE [LARGE SCALE GENOMIC DNA]</scope>
    <source>
        <strain evidence="1">NCIMB 2154T</strain>
    </source>
</reference>
<dbReference type="AlphaFoldDB" id="A0A2H1ED98"/>
<evidence type="ECO:0008006" key="3">
    <source>
        <dbReference type="Google" id="ProtNLM"/>
    </source>
</evidence>
<dbReference type="OrthoDB" id="1274094at2"/>
<organism evidence="1 2">
    <name type="scientific">Tenacibaculum maritimum NCIMB 2154</name>
    <dbReference type="NCBI Taxonomy" id="1349785"/>
    <lineage>
        <taxon>Bacteria</taxon>
        <taxon>Pseudomonadati</taxon>
        <taxon>Bacteroidota</taxon>
        <taxon>Flavobacteriia</taxon>
        <taxon>Flavobacteriales</taxon>
        <taxon>Flavobacteriaceae</taxon>
        <taxon>Tenacibaculum</taxon>
    </lineage>
</organism>
<dbReference type="STRING" id="1349785.GCA_000509405_02575"/>
<protein>
    <recommendedName>
        <fullName evidence="3">Lipoprotein</fullName>
    </recommendedName>
</protein>
<dbReference type="GeneID" id="47724460"/>
<accession>A0A2H1ED98</accession>